<dbReference type="PATRIC" id="fig|695563.3.peg.41"/>
<dbReference type="InterPro" id="IPR029058">
    <property type="entry name" value="AB_hydrolase_fold"/>
</dbReference>
<evidence type="ECO:0000313" key="3">
    <source>
        <dbReference type="EMBL" id="KRN93058.1"/>
    </source>
</evidence>
<name>A0A0R2KUC1_LACAM</name>
<dbReference type="AlphaFoldDB" id="A0A0R2KUC1"/>
<dbReference type="PANTHER" id="PTHR43358">
    <property type="entry name" value="ALPHA/BETA-HYDROLASE"/>
    <property type="match status" value="1"/>
</dbReference>
<dbReference type="EMBL" id="JQBQ01000001">
    <property type="protein sequence ID" value="KRN93058.1"/>
    <property type="molecule type" value="Genomic_DNA"/>
</dbReference>
<proteinExistence type="predicted"/>
<feature type="signal peptide" evidence="1">
    <location>
        <begin position="1"/>
        <end position="20"/>
    </location>
</feature>
<dbReference type="Gene3D" id="3.40.50.1820">
    <property type="entry name" value="alpha/beta hydrolase"/>
    <property type="match status" value="1"/>
</dbReference>
<keyword evidence="1" id="KW-0732">Signal</keyword>
<dbReference type="InterPro" id="IPR052920">
    <property type="entry name" value="DNA-binding_regulatory"/>
</dbReference>
<protein>
    <recommendedName>
        <fullName evidence="2">Serine aminopeptidase S33 domain-containing protein</fullName>
    </recommendedName>
</protein>
<feature type="chain" id="PRO_5006419659" description="Serine aminopeptidase S33 domain-containing protein" evidence="1">
    <location>
        <begin position="21"/>
        <end position="306"/>
    </location>
</feature>
<accession>A0A0R2KUC1</accession>
<dbReference type="InterPro" id="IPR022742">
    <property type="entry name" value="Hydrolase_4"/>
</dbReference>
<dbReference type="Proteomes" id="UP000051529">
    <property type="component" value="Unassembled WGS sequence"/>
</dbReference>
<dbReference type="SUPFAM" id="SSF53474">
    <property type="entry name" value="alpha/beta-Hydrolases"/>
    <property type="match status" value="1"/>
</dbReference>
<evidence type="ECO:0000256" key="1">
    <source>
        <dbReference type="SAM" id="SignalP"/>
    </source>
</evidence>
<reference evidence="3 4" key="1">
    <citation type="journal article" date="2015" name="Genome Announc.">
        <title>Expanding the biotechnology potential of lactobacilli through comparative genomics of 213 strains and associated genera.</title>
        <authorList>
            <person name="Sun Z."/>
            <person name="Harris H.M."/>
            <person name="McCann A."/>
            <person name="Guo C."/>
            <person name="Argimon S."/>
            <person name="Zhang W."/>
            <person name="Yang X."/>
            <person name="Jeffery I.B."/>
            <person name="Cooney J.C."/>
            <person name="Kagawa T.F."/>
            <person name="Liu W."/>
            <person name="Song Y."/>
            <person name="Salvetti E."/>
            <person name="Wrobel A."/>
            <person name="Rasinkangas P."/>
            <person name="Parkhill J."/>
            <person name="Rea M.C."/>
            <person name="O'Sullivan O."/>
            <person name="Ritari J."/>
            <person name="Douillard F.P."/>
            <person name="Paul Ross R."/>
            <person name="Yang R."/>
            <person name="Briner A.E."/>
            <person name="Felis G.E."/>
            <person name="de Vos W.M."/>
            <person name="Barrangou R."/>
            <person name="Klaenhammer T.R."/>
            <person name="Caufield P.W."/>
            <person name="Cui Y."/>
            <person name="Zhang H."/>
            <person name="O'Toole P.W."/>
        </authorList>
    </citation>
    <scope>NUCLEOTIDE SEQUENCE [LARGE SCALE GENOMIC DNA]</scope>
    <source>
        <strain evidence="3 4">DSM 16698</strain>
    </source>
</reference>
<dbReference type="PANTHER" id="PTHR43358:SF4">
    <property type="entry name" value="ALPHA_BETA HYDROLASE FOLD-1 DOMAIN-CONTAINING PROTEIN"/>
    <property type="match status" value="1"/>
</dbReference>
<comment type="caution">
    <text evidence="3">The sequence shown here is derived from an EMBL/GenBank/DDBJ whole genome shotgun (WGS) entry which is preliminary data.</text>
</comment>
<feature type="domain" description="Serine aminopeptidase S33" evidence="2">
    <location>
        <begin position="82"/>
        <end position="183"/>
    </location>
</feature>
<gene>
    <name evidence="3" type="ORF">IV44_GL000041</name>
</gene>
<evidence type="ECO:0000313" key="4">
    <source>
        <dbReference type="Proteomes" id="UP000051529"/>
    </source>
</evidence>
<sequence>MKKKLLLTSLLVAGTGFAIASDYFFKMAMTPFNKKPDSKKLSGKDSLYRNKVWFRDFPKEKWSLETKSGLTLFAQYLNHDSDKTAILLHGFMSDSDSMGGFAKMFYDFGYNVLLPDARAQGRSAGKYIGYGWVEKEDIRNWIRQVIAKNGQDSKIIVMGQSMGGATTMMVSGMKLPSQVKAFIEDCGYSSVKEEIMYQAGNLCNLNKIARMPLVEAVSGINKVKNGFFLGQASSVEQLKKNTRPFLFIHGGKDHFVPTEMVYQNYAATDAPKEIWIAPLAGHALSYPMYKKEYQKTVKAFLDKYKL</sequence>
<dbReference type="Pfam" id="PF12146">
    <property type="entry name" value="Hydrolase_4"/>
    <property type="match status" value="1"/>
</dbReference>
<organism evidence="3 4">
    <name type="scientific">Lactobacillus amylovorus subsp. animalium DSM 16698</name>
    <dbReference type="NCBI Taxonomy" id="695563"/>
    <lineage>
        <taxon>Bacteria</taxon>
        <taxon>Bacillati</taxon>
        <taxon>Bacillota</taxon>
        <taxon>Bacilli</taxon>
        <taxon>Lactobacillales</taxon>
        <taxon>Lactobacillaceae</taxon>
        <taxon>Lactobacillus</taxon>
        <taxon>Lactobacillus amylovorus subsp. animalium</taxon>
    </lineage>
</organism>
<evidence type="ECO:0000259" key="2">
    <source>
        <dbReference type="Pfam" id="PF12146"/>
    </source>
</evidence>
<dbReference type="RefSeq" id="WP_046432716.1">
    <property type="nucleotide sequence ID" value="NZ_JQBQ01000001.1"/>
</dbReference>